<dbReference type="STRING" id="4540.A0A3L6Q6Q2"/>
<evidence type="ECO:0000313" key="1">
    <source>
        <dbReference type="EMBL" id="RLM73811.1"/>
    </source>
</evidence>
<name>A0A3L6Q6Q2_PANMI</name>
<dbReference type="Proteomes" id="UP000275267">
    <property type="component" value="Unassembled WGS sequence"/>
</dbReference>
<proteinExistence type="predicted"/>
<dbReference type="EMBL" id="PQIB02000013">
    <property type="protein sequence ID" value="RLM73811.1"/>
    <property type="molecule type" value="Genomic_DNA"/>
</dbReference>
<dbReference type="AlphaFoldDB" id="A0A3L6Q6Q2"/>
<evidence type="ECO:0000313" key="2">
    <source>
        <dbReference type="Proteomes" id="UP000275267"/>
    </source>
</evidence>
<protein>
    <submittedName>
        <fullName evidence="1">Uncharacterized protein</fullName>
    </submittedName>
</protein>
<comment type="caution">
    <text evidence="1">The sequence shown here is derived from an EMBL/GenBank/DDBJ whole genome shotgun (WGS) entry which is preliminary data.</text>
</comment>
<organism evidence="1 2">
    <name type="scientific">Panicum miliaceum</name>
    <name type="common">Proso millet</name>
    <name type="synonym">Broomcorn millet</name>
    <dbReference type="NCBI Taxonomy" id="4540"/>
    <lineage>
        <taxon>Eukaryota</taxon>
        <taxon>Viridiplantae</taxon>
        <taxon>Streptophyta</taxon>
        <taxon>Embryophyta</taxon>
        <taxon>Tracheophyta</taxon>
        <taxon>Spermatophyta</taxon>
        <taxon>Magnoliopsida</taxon>
        <taxon>Liliopsida</taxon>
        <taxon>Poales</taxon>
        <taxon>Poaceae</taxon>
        <taxon>PACMAD clade</taxon>
        <taxon>Panicoideae</taxon>
        <taxon>Panicodae</taxon>
        <taxon>Paniceae</taxon>
        <taxon>Panicinae</taxon>
        <taxon>Panicum</taxon>
        <taxon>Panicum sect. Panicum</taxon>
    </lineage>
</organism>
<accession>A0A3L6Q6Q2</accession>
<keyword evidence="2" id="KW-1185">Reference proteome</keyword>
<gene>
    <name evidence="1" type="ORF">C2845_PM15G17790</name>
</gene>
<sequence length="275" mass="30670">MQDARPEGTRIQRFQQPCGVMVADGKEPVPSFFQKTVRDLDIRIVASYGRLLLGRSPASFYVCSPKEDRWVKIPLPNTLPPSSDTAEALEYHFDAATGLMQFRVVVLVRLSNSRLAVKSFSSEETCWDTMECGPVICYDLVGARVSVIAEPPVEEGCIRRVASSVGTTGGQLRMCTFDVDAQEHYGFEVVALDDGVLSVWVRESVAASWVRIARVLVGVARWMWIIVLKNRDILLRRDLVTGETEFVSNLCRRESSFLNGFYKGALALDAFPLLV</sequence>
<reference evidence="2" key="1">
    <citation type="journal article" date="2019" name="Nat. Commun.">
        <title>The genome of broomcorn millet.</title>
        <authorList>
            <person name="Zou C."/>
            <person name="Miki D."/>
            <person name="Li D."/>
            <person name="Tang Q."/>
            <person name="Xiao L."/>
            <person name="Rajput S."/>
            <person name="Deng P."/>
            <person name="Jia W."/>
            <person name="Huang R."/>
            <person name="Zhang M."/>
            <person name="Sun Y."/>
            <person name="Hu J."/>
            <person name="Fu X."/>
            <person name="Schnable P.S."/>
            <person name="Li F."/>
            <person name="Zhang H."/>
            <person name="Feng B."/>
            <person name="Zhu X."/>
            <person name="Liu R."/>
            <person name="Schnable J.C."/>
            <person name="Zhu J.-K."/>
            <person name="Zhang H."/>
        </authorList>
    </citation>
    <scope>NUCLEOTIDE SEQUENCE [LARGE SCALE GENOMIC DNA]</scope>
</reference>